<proteinExistence type="predicted"/>
<dbReference type="Proteomes" id="UP001215598">
    <property type="component" value="Unassembled WGS sequence"/>
</dbReference>
<dbReference type="AlphaFoldDB" id="A0AAD7MP88"/>
<protein>
    <submittedName>
        <fullName evidence="3">Aldo/keto reductase</fullName>
    </submittedName>
</protein>
<accession>A0AAD7MP88</accession>
<evidence type="ECO:0000256" key="1">
    <source>
        <dbReference type="ARBA" id="ARBA00023002"/>
    </source>
</evidence>
<evidence type="ECO:0000259" key="2">
    <source>
        <dbReference type="Pfam" id="PF00248"/>
    </source>
</evidence>
<dbReference type="PANTHER" id="PTHR43364:SF4">
    <property type="entry name" value="NAD(P)-LINKED OXIDOREDUCTASE SUPERFAMILY PROTEIN"/>
    <property type="match status" value="1"/>
</dbReference>
<sequence length="275" mass="31564">MTWGQKGKGDARVTDVKECERYASIATDVEDIVVYPPISQDAGSLPQLWTHGSRYFIRVHVGTSEEYLGKAHGDYLSHSIAWLIGRKQIDHKSRGVIVDTKLYPRDPVTHSAADLRKFIDVQLKALKQTPMHLDGPDRKTPYTETFKAANELFQEGKFKRFGLSNYMVQTIWFFTGKYDQKAGLEKGSRFDPKGPHNNVAEKHQLLLTEVAFRWCRYHSQMKVEYGDKLIIGALSYKQLEENLVFLEKGPLPDDIVDALDQAWNKVKGVAYKYWH</sequence>
<reference evidence="3" key="1">
    <citation type="submission" date="2023-03" db="EMBL/GenBank/DDBJ databases">
        <title>Massive genome expansion in bonnet fungi (Mycena s.s.) driven by repeated elements and novel gene families across ecological guilds.</title>
        <authorList>
            <consortium name="Lawrence Berkeley National Laboratory"/>
            <person name="Harder C.B."/>
            <person name="Miyauchi S."/>
            <person name="Viragh M."/>
            <person name="Kuo A."/>
            <person name="Thoen E."/>
            <person name="Andreopoulos B."/>
            <person name="Lu D."/>
            <person name="Skrede I."/>
            <person name="Drula E."/>
            <person name="Henrissat B."/>
            <person name="Morin E."/>
            <person name="Kohler A."/>
            <person name="Barry K."/>
            <person name="LaButti K."/>
            <person name="Morin E."/>
            <person name="Salamov A."/>
            <person name="Lipzen A."/>
            <person name="Mereny Z."/>
            <person name="Hegedus B."/>
            <person name="Baldrian P."/>
            <person name="Stursova M."/>
            <person name="Weitz H."/>
            <person name="Taylor A."/>
            <person name="Grigoriev I.V."/>
            <person name="Nagy L.G."/>
            <person name="Martin F."/>
            <person name="Kauserud H."/>
        </authorList>
    </citation>
    <scope>NUCLEOTIDE SEQUENCE</scope>
    <source>
        <strain evidence="3">CBHHK182m</strain>
    </source>
</reference>
<dbReference type="InterPro" id="IPR023210">
    <property type="entry name" value="NADP_OxRdtase_dom"/>
</dbReference>
<keyword evidence="1" id="KW-0560">Oxidoreductase</keyword>
<dbReference type="PANTHER" id="PTHR43364">
    <property type="entry name" value="NADH-SPECIFIC METHYLGLYOXAL REDUCTASE-RELATED"/>
    <property type="match status" value="1"/>
</dbReference>
<comment type="caution">
    <text evidence="3">The sequence shown here is derived from an EMBL/GenBank/DDBJ whole genome shotgun (WGS) entry which is preliminary data.</text>
</comment>
<name>A0AAD7MP88_9AGAR</name>
<dbReference type="EMBL" id="JARKIB010000189">
    <property type="protein sequence ID" value="KAJ7726129.1"/>
    <property type="molecule type" value="Genomic_DNA"/>
</dbReference>
<feature type="domain" description="NADP-dependent oxidoreductase" evidence="2">
    <location>
        <begin position="61"/>
        <end position="171"/>
    </location>
</feature>
<dbReference type="InterPro" id="IPR036812">
    <property type="entry name" value="NAD(P)_OxRdtase_dom_sf"/>
</dbReference>
<dbReference type="InterPro" id="IPR050523">
    <property type="entry name" value="AKR_Detox_Biosynth"/>
</dbReference>
<gene>
    <name evidence="3" type="ORF">B0H16DRAFT_1894892</name>
</gene>
<evidence type="ECO:0000313" key="3">
    <source>
        <dbReference type="EMBL" id="KAJ7726129.1"/>
    </source>
</evidence>
<keyword evidence="4" id="KW-1185">Reference proteome</keyword>
<evidence type="ECO:0000313" key="4">
    <source>
        <dbReference type="Proteomes" id="UP001215598"/>
    </source>
</evidence>
<dbReference type="SUPFAM" id="SSF51430">
    <property type="entry name" value="NAD(P)-linked oxidoreductase"/>
    <property type="match status" value="1"/>
</dbReference>
<dbReference type="Pfam" id="PF00248">
    <property type="entry name" value="Aldo_ket_red"/>
    <property type="match status" value="1"/>
</dbReference>
<organism evidence="3 4">
    <name type="scientific">Mycena metata</name>
    <dbReference type="NCBI Taxonomy" id="1033252"/>
    <lineage>
        <taxon>Eukaryota</taxon>
        <taxon>Fungi</taxon>
        <taxon>Dikarya</taxon>
        <taxon>Basidiomycota</taxon>
        <taxon>Agaricomycotina</taxon>
        <taxon>Agaricomycetes</taxon>
        <taxon>Agaricomycetidae</taxon>
        <taxon>Agaricales</taxon>
        <taxon>Marasmiineae</taxon>
        <taxon>Mycenaceae</taxon>
        <taxon>Mycena</taxon>
    </lineage>
</organism>
<dbReference type="Gene3D" id="3.20.20.100">
    <property type="entry name" value="NADP-dependent oxidoreductase domain"/>
    <property type="match status" value="2"/>
</dbReference>
<dbReference type="GO" id="GO:0016491">
    <property type="term" value="F:oxidoreductase activity"/>
    <property type="evidence" value="ECO:0007669"/>
    <property type="project" value="UniProtKB-KW"/>
</dbReference>